<keyword evidence="10" id="KW-1185">Reference proteome</keyword>
<keyword evidence="2" id="KW-0479">Metal-binding</keyword>
<keyword evidence="5" id="KW-0411">Iron-sulfur</keyword>
<keyword evidence="7" id="KW-1133">Transmembrane helix</keyword>
<evidence type="ECO:0000313" key="10">
    <source>
        <dbReference type="Proteomes" id="UP001596317"/>
    </source>
</evidence>
<keyword evidence="7" id="KW-0472">Membrane</keyword>
<evidence type="ECO:0000256" key="7">
    <source>
        <dbReference type="SAM" id="Phobius"/>
    </source>
</evidence>
<keyword evidence="4" id="KW-0408">Iron</keyword>
<dbReference type="Pfam" id="PF13806">
    <property type="entry name" value="Rieske_2"/>
    <property type="match status" value="1"/>
</dbReference>
<proteinExistence type="predicted"/>
<keyword evidence="7" id="KW-0812">Transmembrane</keyword>
<dbReference type="PANTHER" id="PTHR40562:SF1">
    <property type="entry name" value="NITRITE REDUCTASE (NADH) SMALL SUBUNIT"/>
    <property type="match status" value="1"/>
</dbReference>
<dbReference type="InterPro" id="IPR036922">
    <property type="entry name" value="Rieske_2Fe-2S_sf"/>
</dbReference>
<dbReference type="PROSITE" id="PS51300">
    <property type="entry name" value="NIRD"/>
    <property type="match status" value="1"/>
</dbReference>
<dbReference type="PROSITE" id="PS51296">
    <property type="entry name" value="RIESKE"/>
    <property type="match status" value="1"/>
</dbReference>
<dbReference type="InterPro" id="IPR017941">
    <property type="entry name" value="Rieske_2Fe-2S"/>
</dbReference>
<dbReference type="InterPro" id="IPR012748">
    <property type="entry name" value="Rieske-like_NirD"/>
</dbReference>
<protein>
    <submittedName>
        <fullName evidence="9">Nitrite reductase small subunit NirD</fullName>
    </submittedName>
</protein>
<feature type="transmembrane region" description="Helical" evidence="7">
    <location>
        <begin position="20"/>
        <end position="41"/>
    </location>
</feature>
<dbReference type="EMBL" id="JBHSWB010000003">
    <property type="protein sequence ID" value="MFC6663576.1"/>
    <property type="molecule type" value="Genomic_DNA"/>
</dbReference>
<evidence type="ECO:0000256" key="2">
    <source>
        <dbReference type="ARBA" id="ARBA00022723"/>
    </source>
</evidence>
<comment type="caution">
    <text evidence="9">The sequence shown here is derived from an EMBL/GenBank/DDBJ whole genome shotgun (WGS) entry which is preliminary data.</text>
</comment>
<evidence type="ECO:0000256" key="6">
    <source>
        <dbReference type="ARBA" id="ARBA00023063"/>
    </source>
</evidence>
<dbReference type="SUPFAM" id="SSF50022">
    <property type="entry name" value="ISP domain"/>
    <property type="match status" value="1"/>
</dbReference>
<evidence type="ECO:0000259" key="8">
    <source>
        <dbReference type="PROSITE" id="PS51296"/>
    </source>
</evidence>
<feature type="domain" description="Rieske" evidence="8">
    <location>
        <begin position="12"/>
        <end position="115"/>
    </location>
</feature>
<accession>A0ABW1ZT76</accession>
<keyword evidence="3" id="KW-0560">Oxidoreductase</keyword>
<gene>
    <name evidence="9" type="primary">nirD</name>
    <name evidence="9" type="ORF">ACFP90_26520</name>
</gene>
<dbReference type="InterPro" id="IPR017881">
    <property type="entry name" value="NirD"/>
</dbReference>
<evidence type="ECO:0000256" key="1">
    <source>
        <dbReference type="ARBA" id="ARBA00022714"/>
    </source>
</evidence>
<sequence>MTFLPSPPLPWTRVCSVSDILPGSGVCALVGGVQVAVFRVAGALYATANRDPFTGANVLSRGLTGSDVQGGALRYTVASPLLKHRFDLATGQSLDDPGVRLPVYATRLEGGDVWIGSPI</sequence>
<keyword evidence="1" id="KW-0001">2Fe-2S</keyword>
<dbReference type="Proteomes" id="UP001596317">
    <property type="component" value="Unassembled WGS sequence"/>
</dbReference>
<dbReference type="CDD" id="cd03529">
    <property type="entry name" value="Rieske_NirD"/>
    <property type="match status" value="1"/>
</dbReference>
<dbReference type="RefSeq" id="WP_224612494.1">
    <property type="nucleotide sequence ID" value="NZ_JAIQXV010000028.1"/>
</dbReference>
<keyword evidence="6" id="KW-0534">Nitrate assimilation</keyword>
<dbReference type="NCBIfam" id="TIGR02378">
    <property type="entry name" value="nirD_assim_sml"/>
    <property type="match status" value="1"/>
</dbReference>
<evidence type="ECO:0000256" key="3">
    <source>
        <dbReference type="ARBA" id="ARBA00023002"/>
    </source>
</evidence>
<dbReference type="Gene3D" id="2.102.10.10">
    <property type="entry name" value="Rieske [2Fe-2S] iron-sulphur domain"/>
    <property type="match status" value="1"/>
</dbReference>
<reference evidence="10" key="1">
    <citation type="journal article" date="2019" name="Int. J. Syst. Evol. Microbiol.">
        <title>The Global Catalogue of Microorganisms (GCM) 10K type strain sequencing project: providing services to taxonomists for standard genome sequencing and annotation.</title>
        <authorList>
            <consortium name="The Broad Institute Genomics Platform"/>
            <consortium name="The Broad Institute Genome Sequencing Center for Infectious Disease"/>
            <person name="Wu L."/>
            <person name="Ma J."/>
        </authorList>
    </citation>
    <scope>NUCLEOTIDE SEQUENCE [LARGE SCALE GENOMIC DNA]</scope>
    <source>
        <strain evidence="10">CCUG 63830</strain>
    </source>
</reference>
<evidence type="ECO:0000256" key="4">
    <source>
        <dbReference type="ARBA" id="ARBA00023004"/>
    </source>
</evidence>
<organism evidence="9 10">
    <name type="scientific">Deinococcus multiflagellatus</name>
    <dbReference type="NCBI Taxonomy" id="1656887"/>
    <lineage>
        <taxon>Bacteria</taxon>
        <taxon>Thermotogati</taxon>
        <taxon>Deinococcota</taxon>
        <taxon>Deinococci</taxon>
        <taxon>Deinococcales</taxon>
        <taxon>Deinococcaceae</taxon>
        <taxon>Deinococcus</taxon>
    </lineage>
</organism>
<evidence type="ECO:0000256" key="5">
    <source>
        <dbReference type="ARBA" id="ARBA00023014"/>
    </source>
</evidence>
<evidence type="ECO:0000313" key="9">
    <source>
        <dbReference type="EMBL" id="MFC6663576.1"/>
    </source>
</evidence>
<dbReference type="PANTHER" id="PTHR40562">
    <property type="match status" value="1"/>
</dbReference>
<name>A0ABW1ZT76_9DEIO</name>